<evidence type="ECO:0000313" key="2">
    <source>
        <dbReference type="Proteomes" id="UP000032142"/>
    </source>
</evidence>
<dbReference type="InterPro" id="IPR053241">
    <property type="entry name" value="NADPH_pterin_aldehyde_rdct"/>
</dbReference>
<evidence type="ECO:0000313" key="1">
    <source>
        <dbReference type="EMBL" id="KHG22702.1"/>
    </source>
</evidence>
<gene>
    <name evidence="1" type="ORF">F383_29501</name>
</gene>
<dbReference type="PANTHER" id="PTHR45267:SF2">
    <property type="entry name" value="NADPH-DEPENDENT PTERIN ALDEHYDE REDUCTASE"/>
    <property type="match status" value="1"/>
</dbReference>
<dbReference type="Gene3D" id="3.40.50.720">
    <property type="entry name" value="NAD(P)-binding Rossmann-like Domain"/>
    <property type="match status" value="1"/>
</dbReference>
<dbReference type="GO" id="GO:0016616">
    <property type="term" value="F:oxidoreductase activity, acting on the CH-OH group of donors, NAD or NADP as acceptor"/>
    <property type="evidence" value="ECO:0007669"/>
    <property type="project" value="TreeGrafter"/>
</dbReference>
<proteinExistence type="predicted"/>
<dbReference type="Pfam" id="PF00106">
    <property type="entry name" value="adh_short"/>
    <property type="match status" value="1"/>
</dbReference>
<sequence>MHLSDTEYDPYLQNGIVNVLRHFISLMLPKSRRVVPYCASKWAVEGLNRALTNEMPCGFAVVALSLGAINTEMLQSCFENSALGYQTPDASSMLRWKNILPTYQLSPNYLMKRAKCLTRRK</sequence>
<dbReference type="GO" id="GO:0005829">
    <property type="term" value="C:cytosol"/>
    <property type="evidence" value="ECO:0007669"/>
    <property type="project" value="TreeGrafter"/>
</dbReference>
<protein>
    <submittedName>
        <fullName evidence="1">Monensin polyketide synthase ketoacyl reductase</fullName>
    </submittedName>
</protein>
<dbReference type="PANTHER" id="PTHR45267">
    <property type="match status" value="1"/>
</dbReference>
<dbReference type="AlphaFoldDB" id="A0A0B0PCT2"/>
<name>A0A0B0PCT2_GOSAR</name>
<organism evidence="1 2">
    <name type="scientific">Gossypium arboreum</name>
    <name type="common">Tree cotton</name>
    <name type="synonym">Gossypium nanking</name>
    <dbReference type="NCBI Taxonomy" id="29729"/>
    <lineage>
        <taxon>Eukaryota</taxon>
        <taxon>Viridiplantae</taxon>
        <taxon>Streptophyta</taxon>
        <taxon>Embryophyta</taxon>
        <taxon>Tracheophyta</taxon>
        <taxon>Spermatophyta</taxon>
        <taxon>Magnoliopsida</taxon>
        <taxon>eudicotyledons</taxon>
        <taxon>Gunneridae</taxon>
        <taxon>Pentapetalae</taxon>
        <taxon>rosids</taxon>
        <taxon>malvids</taxon>
        <taxon>Malvales</taxon>
        <taxon>Malvaceae</taxon>
        <taxon>Malvoideae</taxon>
        <taxon>Gossypium</taxon>
    </lineage>
</organism>
<dbReference type="EMBL" id="KN422600">
    <property type="protein sequence ID" value="KHG22702.1"/>
    <property type="molecule type" value="Genomic_DNA"/>
</dbReference>
<accession>A0A0B0PCT2</accession>
<reference evidence="2" key="1">
    <citation type="submission" date="2014-09" db="EMBL/GenBank/DDBJ databases">
        <authorList>
            <person name="Mudge J."/>
            <person name="Ramaraj T."/>
            <person name="Lindquist I.E."/>
            <person name="Bharti A.K."/>
            <person name="Sundararajan A."/>
            <person name="Cameron C.T."/>
            <person name="Woodward J.E."/>
            <person name="May G.D."/>
            <person name="Brubaker C."/>
            <person name="Broadhvest J."/>
            <person name="Wilkins T.A."/>
        </authorList>
    </citation>
    <scope>NUCLEOTIDE SEQUENCE</scope>
    <source>
        <strain evidence="2">cv. AKA8401</strain>
    </source>
</reference>
<dbReference type="GO" id="GO:0006760">
    <property type="term" value="P:folic acid-containing compound metabolic process"/>
    <property type="evidence" value="ECO:0007669"/>
    <property type="project" value="TreeGrafter"/>
</dbReference>
<dbReference type="Proteomes" id="UP000032142">
    <property type="component" value="Unassembled WGS sequence"/>
</dbReference>
<keyword evidence="2" id="KW-1185">Reference proteome</keyword>
<dbReference type="InterPro" id="IPR002347">
    <property type="entry name" value="SDR_fam"/>
</dbReference>
<dbReference type="SUPFAM" id="SSF51735">
    <property type="entry name" value="NAD(P)-binding Rossmann-fold domains"/>
    <property type="match status" value="1"/>
</dbReference>
<dbReference type="InterPro" id="IPR036291">
    <property type="entry name" value="NAD(P)-bd_dom_sf"/>
</dbReference>